<dbReference type="RefSeq" id="WP_127788664.1">
    <property type="nucleotide sequence ID" value="NZ_SACL01000005.1"/>
</dbReference>
<protein>
    <submittedName>
        <fullName evidence="2">DUF296 domain-containing protein</fullName>
    </submittedName>
</protein>
<keyword evidence="3" id="KW-1185">Reference proteome</keyword>
<name>A0A437MDY9_9PROT</name>
<evidence type="ECO:0000313" key="2">
    <source>
        <dbReference type="EMBL" id="RVT95803.1"/>
    </source>
</evidence>
<dbReference type="Pfam" id="PF03479">
    <property type="entry name" value="PCC"/>
    <property type="match status" value="1"/>
</dbReference>
<dbReference type="PANTHER" id="PTHR34988:SF1">
    <property type="entry name" value="DNA-BINDING PROTEIN"/>
    <property type="match status" value="1"/>
</dbReference>
<reference evidence="2 3" key="1">
    <citation type="submission" date="2019-01" db="EMBL/GenBank/DDBJ databases">
        <authorList>
            <person name="Chen W.-M."/>
        </authorList>
    </citation>
    <scope>NUCLEOTIDE SEQUENCE [LARGE SCALE GENOMIC DNA]</scope>
    <source>
        <strain evidence="2 3">CCP-6</strain>
    </source>
</reference>
<sequence length="145" mass="15871">MHSRLIHEAQGQRSFAVILEEGDEAMAALRQFSRAHGISAAQVTAIGAFSSAKLAFWNVETKSYLERAFDEQTEVISLLGDIAVDQDEQPVPHLHAVLGRRDFSTVGGHFLAGMVRPTLEVIVTESPAHLRKVMDPEVGLALIKL</sequence>
<organism evidence="2 3">
    <name type="scientific">Rhodovarius crocodyli</name>
    <dbReference type="NCBI Taxonomy" id="1979269"/>
    <lineage>
        <taxon>Bacteria</taxon>
        <taxon>Pseudomonadati</taxon>
        <taxon>Pseudomonadota</taxon>
        <taxon>Alphaproteobacteria</taxon>
        <taxon>Acetobacterales</taxon>
        <taxon>Roseomonadaceae</taxon>
        <taxon>Rhodovarius</taxon>
    </lineage>
</organism>
<dbReference type="SUPFAM" id="SSF117856">
    <property type="entry name" value="AF0104/ALDC/Ptd012-like"/>
    <property type="match status" value="1"/>
</dbReference>
<dbReference type="PIRSF" id="PIRSF016702">
    <property type="entry name" value="DNA_bp_PD1"/>
    <property type="match status" value="1"/>
</dbReference>
<dbReference type="InterPro" id="IPR005175">
    <property type="entry name" value="PPC_dom"/>
</dbReference>
<dbReference type="EMBL" id="SACL01000005">
    <property type="protein sequence ID" value="RVT95803.1"/>
    <property type="molecule type" value="Genomic_DNA"/>
</dbReference>
<feature type="domain" description="PPC" evidence="1">
    <location>
        <begin position="8"/>
        <end position="145"/>
    </location>
</feature>
<dbReference type="OrthoDB" id="9798999at2"/>
<dbReference type="AlphaFoldDB" id="A0A437MDY9"/>
<dbReference type="Gene3D" id="3.30.1330.80">
    <property type="entry name" value="Hypothetical protein, similar to alpha- acetolactate decarboxylase, domain 2"/>
    <property type="match status" value="1"/>
</dbReference>
<dbReference type="PROSITE" id="PS51742">
    <property type="entry name" value="PPC"/>
    <property type="match status" value="1"/>
</dbReference>
<proteinExistence type="predicted"/>
<evidence type="ECO:0000259" key="1">
    <source>
        <dbReference type="PROSITE" id="PS51742"/>
    </source>
</evidence>
<evidence type="ECO:0000313" key="3">
    <source>
        <dbReference type="Proteomes" id="UP000282957"/>
    </source>
</evidence>
<dbReference type="PANTHER" id="PTHR34988">
    <property type="entry name" value="PROTEIN, PUTATIVE-RELATED"/>
    <property type="match status" value="1"/>
</dbReference>
<comment type="caution">
    <text evidence="2">The sequence shown here is derived from an EMBL/GenBank/DDBJ whole genome shotgun (WGS) entry which is preliminary data.</text>
</comment>
<gene>
    <name evidence="2" type="ORF">EOD42_16580</name>
</gene>
<accession>A0A437MDY9</accession>
<dbReference type="CDD" id="cd11378">
    <property type="entry name" value="DUF296"/>
    <property type="match status" value="1"/>
</dbReference>
<dbReference type="InterPro" id="IPR025707">
    <property type="entry name" value="DNA_bp_PD1"/>
</dbReference>
<dbReference type="Proteomes" id="UP000282957">
    <property type="component" value="Unassembled WGS sequence"/>
</dbReference>